<accession>A0A8H8WSM3</accession>
<dbReference type="EMBL" id="AP024145">
    <property type="protein sequence ID" value="BCM83550.1"/>
    <property type="molecule type" value="Genomic_DNA"/>
</dbReference>
<dbReference type="KEGG" id="mind:mvi_20110"/>
<gene>
    <name evidence="2" type="ORF">mvi_20110</name>
</gene>
<dbReference type="Proteomes" id="UP000663508">
    <property type="component" value="Chromosome"/>
</dbReference>
<feature type="region of interest" description="Disordered" evidence="1">
    <location>
        <begin position="68"/>
        <end position="87"/>
    </location>
</feature>
<evidence type="ECO:0000256" key="1">
    <source>
        <dbReference type="SAM" id="MobiDB-lite"/>
    </source>
</evidence>
<evidence type="ECO:0000313" key="2">
    <source>
        <dbReference type="EMBL" id="BCM83550.1"/>
    </source>
</evidence>
<protein>
    <submittedName>
        <fullName evidence="2">Uncharacterized protein</fullName>
    </submittedName>
</protein>
<name>A0A8H8WSM3_9HYPH</name>
<dbReference type="AlphaFoldDB" id="A0A8H8WSM3"/>
<evidence type="ECO:0000313" key="3">
    <source>
        <dbReference type="Proteomes" id="UP000663508"/>
    </source>
</evidence>
<sequence length="303" mass="34035">MPKQSAESKPQKQTSFLAPMPLLKIDVDALKIWGETWKGSENSSPSDDIKKSKSDDRFAIFNAAQKIRKKSRTTSPDAEPKKKKSVASFNKQQGMRFGLIFDEAFSLALSDMLGEIPLVPPVNNSLLPPPLYPNSVELGKTRIVGGIRPQNYDAAYRPDGPRIVYDSKTLNDAESIRKNWQNMVNDLATEASTVHTRFPYCIVAFIVVLPEPALHDPQKMAIIRTLERLGSRDNELDQHHLAESIALCVWNPDTGQINPNIPLPTSSLRIENMPKRIYESYLDRYRNLPPHEAEDAVVSGEDE</sequence>
<proteinExistence type="predicted"/>
<dbReference type="RefSeq" id="WP_244748940.1">
    <property type="nucleotide sequence ID" value="NZ_AP024145.1"/>
</dbReference>
<reference evidence="2" key="1">
    <citation type="submission" date="2020-11" db="EMBL/GenBank/DDBJ databases">
        <title>Complete genome sequence of a novel pathogenic Methylobacterium strain isolated from rice in Vietnam.</title>
        <authorList>
            <person name="Lai K."/>
            <person name="Okazaki S."/>
            <person name="Higashi K."/>
            <person name="Mori H."/>
            <person name="Toyoda A."/>
            <person name="Kurokawa K."/>
        </authorList>
    </citation>
    <scope>NUCLEOTIDE SEQUENCE</scope>
    <source>
        <strain evidence="2">VL1</strain>
    </source>
</reference>
<organism evidence="2 3">
    <name type="scientific">Methylobacterium indicum</name>
    <dbReference type="NCBI Taxonomy" id="1775910"/>
    <lineage>
        <taxon>Bacteria</taxon>
        <taxon>Pseudomonadati</taxon>
        <taxon>Pseudomonadota</taxon>
        <taxon>Alphaproteobacteria</taxon>
        <taxon>Hyphomicrobiales</taxon>
        <taxon>Methylobacteriaceae</taxon>
        <taxon>Methylobacterium</taxon>
    </lineage>
</organism>